<protein>
    <recommendedName>
        <fullName evidence="3">Tip attachment protein J domain-containing protein</fullName>
    </recommendedName>
</protein>
<comment type="caution">
    <text evidence="1">The sequence shown here is derived from an EMBL/GenBank/DDBJ whole genome shotgun (WGS) entry which is preliminary data.</text>
</comment>
<evidence type="ECO:0000313" key="2">
    <source>
        <dbReference type="Proteomes" id="UP001165498"/>
    </source>
</evidence>
<dbReference type="RefSeq" id="WP_255914211.1">
    <property type="nucleotide sequence ID" value="NZ_JANFQO010000008.1"/>
</dbReference>
<reference evidence="1" key="1">
    <citation type="submission" date="2022-07" db="EMBL/GenBank/DDBJ databases">
        <title>Tahibacter sp., a new gammaproteobacterium isolated from the silt sample collected at pig farm.</title>
        <authorList>
            <person name="Chen H."/>
        </authorList>
    </citation>
    <scope>NUCLEOTIDE SEQUENCE</scope>
    <source>
        <strain evidence="1">P2K</strain>
    </source>
</reference>
<accession>A0ABT1QS90</accession>
<dbReference type="EMBL" id="JANFQO010000008">
    <property type="protein sequence ID" value="MCQ4165144.1"/>
    <property type="molecule type" value="Genomic_DNA"/>
</dbReference>
<evidence type="ECO:0000313" key="1">
    <source>
        <dbReference type="EMBL" id="MCQ4165144.1"/>
    </source>
</evidence>
<sequence length="1188" mass="124306">MAIIATDLKFFQAERMTDFADGGGRITSVEIIDNAINNVFPDRSNLDAILGRVSLRKFFFQVHTANTDAYLGAFIFLTDPPDDPLVHVSLFDTADPDDERAAARGYVEAYRTQGTKSQFTLYGLHLAGQTTIQVYCRSEIASPDIGDVLCLSVEAAGYTPAQQFVRVQEVASRQTVTFEDAQGEFRRDVLLITITTPLGQAFVGQEDPARLTGVNPPPTRIRRTQVANAARYYTVMPLAAPADEGDLTIQIATPYISLVPSSQAETPLTDVRAGMPTVALVRSGALDSLTYAGTMTGAAGVEVVRYLGSPYMRRSLNISIGAVALRDDGSGGIVAVNPSDTGWSGTADYESGGFSVARDVGYSGAATVTATPAGAVAEQGFSLAVPITAANRQISYVQQLPNFPAPGTIYWDYRALGRWIRLSDNGAGLLTGGTGEGSATYNAATGSIAATLGALPDVDSALIVSWGTDNRARNSSGEITVPTPRYRQQLDHQGCMPGTLIMGWTTGGVAKSATANAAGVISGDASGSIEHNTSIVDFSLTAFPDAQITYSYDYADGGGVHIETFTPSPSGGAVTFTLAHPPQPGTVGAQWNVSYEANPTLVGLGRAINVAIGDDGVGGWIHTLAPGTGSIDYGDGECVITVEADVPAYLPQFGRAQNTATGGTGIYARTSTLADVGCKFATGTPIVVRYIEAGTAVVSTSEGHSLPAIRVYLGDGAAGPAVPGSVRFTFRGREYVDRGGSLVYDVSPLTNAGTVGGSYDYSSNTATITAIGAGSSNVVSIRSLLTRYFESGVSNMMFRTPGAPLRAGSFTVRATTMDGVLLTGSADINGIITGSQLKGVVDWETGVVQLSFGGLVTAAGNEGEPWYDAAYVVGGQIWKPRQVDPSSVYIGTVVYRSIPADPAIIGIDPVRLPLDGRVPAYQAGGVLVIHHTQVTSVATPVAGATEDLGREQIGTIEVFDSAGTPIVDTWYDIDLTAGTLTWSDPLNLSAYTLPAIIRDRIEQAVQCSDVQITGELGLQAPLARDFPAGTMVSSAIAVGDMQARYTGLFDQQTYVPGQWLDVVAGAPAAASYNDAVYPIAVNNRAAIDQRWAVVFTAPTTVNVIGETAGQVLSGVSITGDIAPVNPVTGTPYFTIDADGWGGGWAAGNVLRFNTVSATKPIWAARTTLQGEITELTDSVRIQAFGNAH</sequence>
<proteinExistence type="predicted"/>
<organism evidence="1 2">
    <name type="scientific">Tahibacter harae</name>
    <dbReference type="NCBI Taxonomy" id="2963937"/>
    <lineage>
        <taxon>Bacteria</taxon>
        <taxon>Pseudomonadati</taxon>
        <taxon>Pseudomonadota</taxon>
        <taxon>Gammaproteobacteria</taxon>
        <taxon>Lysobacterales</taxon>
        <taxon>Rhodanobacteraceae</taxon>
        <taxon>Tahibacter</taxon>
    </lineage>
</organism>
<gene>
    <name evidence="1" type="ORF">NM961_10525</name>
</gene>
<dbReference type="Proteomes" id="UP001165498">
    <property type="component" value="Unassembled WGS sequence"/>
</dbReference>
<evidence type="ECO:0008006" key="3">
    <source>
        <dbReference type="Google" id="ProtNLM"/>
    </source>
</evidence>
<name>A0ABT1QS90_9GAMM</name>
<keyword evidence="2" id="KW-1185">Reference proteome</keyword>